<dbReference type="AlphaFoldDB" id="A0A183UY62"/>
<dbReference type="InterPro" id="IPR000782">
    <property type="entry name" value="FAS1_domain"/>
</dbReference>
<name>A0A183UY62_TOXCA</name>
<reference evidence="3 4" key="2">
    <citation type="submission" date="2018-11" db="EMBL/GenBank/DDBJ databases">
        <authorList>
            <consortium name="Pathogen Informatics"/>
        </authorList>
    </citation>
    <scope>NUCLEOTIDE SEQUENCE [LARGE SCALE GENOMIC DNA]</scope>
</reference>
<dbReference type="PANTHER" id="PTHR10900:SF77">
    <property type="entry name" value="FI19380P1"/>
    <property type="match status" value="1"/>
</dbReference>
<dbReference type="GO" id="GO:0005615">
    <property type="term" value="C:extracellular space"/>
    <property type="evidence" value="ECO:0007669"/>
    <property type="project" value="TreeGrafter"/>
</dbReference>
<dbReference type="SUPFAM" id="SSF82153">
    <property type="entry name" value="FAS1 domain"/>
    <property type="match status" value="2"/>
</dbReference>
<sequence length="660" mass="74650">MRFVLLLLFLLATVTRRSQQQFIPFIRRTADIEFDPISIVFSQLLDDYDGSQQANDFLEEMLSLVSGRKREKNSKKPIRRRITQSAHGALTLGEHVCVRENKVDVPNAKSVSVCTEFGKATRCINGGGNFTLVRMVECCKGYITSDIRKGCHSAEEMLSLSELLTSISDNCMNISAHKLHLSEATVLLTPSDICALKEGDPEEQIDNNIIDGIYHSYDFLDSQRIRTRSGRYVIAADTNENSKLPSLNCVEMDEGDITATDGIMHKLRHPLRTSSKNLFETISERSEFSTFVQLLDDDLKELLSSDKVSTVFAFTDEAFSALSHSLQMRMRQRSHCTKDLIKEHVHRGMHCSRRMQGPIKAVSGNGHEISKEVVDGTLFIRVGNARVLETDMIASNGIIHTVDDIILSEKFADWRDHLAVYEEGFLKLAEEVIPNEEEPAAIFVPPRESLRVDFKFVLLFQRWIQNLSDEKSFIQNHVVRRSEMITNNSITTEFGSKPLPIVRQNIRELLNTRQDLSVFRSLFDNSSLTELVDMESDAPYTLLLPSDDALSKNQIKALNENKTMAEKFVGRHIFKGFICSTQLYAHSDRFDNPKLLENLQREYFAGRSKSGQIIVGDSRVQEKDIIATNGIIHILESPLKAAAPPGRIPLYSSLLDLFDL</sequence>
<evidence type="ECO:0000313" key="4">
    <source>
        <dbReference type="Proteomes" id="UP000050794"/>
    </source>
</evidence>
<dbReference type="PANTHER" id="PTHR10900">
    <property type="entry name" value="PERIOSTIN-RELATED"/>
    <property type="match status" value="1"/>
</dbReference>
<feature type="domain" description="FAS1" evidence="2">
    <location>
        <begin position="503"/>
        <end position="639"/>
    </location>
</feature>
<feature type="chain" id="PRO_5044553494" evidence="1">
    <location>
        <begin position="21"/>
        <end position="660"/>
    </location>
</feature>
<organism evidence="4 5">
    <name type="scientific">Toxocara canis</name>
    <name type="common">Canine roundworm</name>
    <dbReference type="NCBI Taxonomy" id="6265"/>
    <lineage>
        <taxon>Eukaryota</taxon>
        <taxon>Metazoa</taxon>
        <taxon>Ecdysozoa</taxon>
        <taxon>Nematoda</taxon>
        <taxon>Chromadorea</taxon>
        <taxon>Rhabditida</taxon>
        <taxon>Spirurina</taxon>
        <taxon>Ascaridomorpha</taxon>
        <taxon>Ascaridoidea</taxon>
        <taxon>Toxocaridae</taxon>
        <taxon>Toxocara</taxon>
    </lineage>
</organism>
<feature type="signal peptide" evidence="1">
    <location>
        <begin position="1"/>
        <end position="20"/>
    </location>
</feature>
<reference evidence="5" key="1">
    <citation type="submission" date="2016-06" db="UniProtKB">
        <authorList>
            <consortium name="WormBaseParasite"/>
        </authorList>
    </citation>
    <scope>IDENTIFICATION</scope>
</reference>
<evidence type="ECO:0000256" key="1">
    <source>
        <dbReference type="SAM" id="SignalP"/>
    </source>
</evidence>
<dbReference type="EMBL" id="UYWY01021717">
    <property type="protein sequence ID" value="VDM44753.1"/>
    <property type="molecule type" value="Genomic_DNA"/>
</dbReference>
<dbReference type="InterPro" id="IPR036378">
    <property type="entry name" value="FAS1_dom_sf"/>
</dbReference>
<accession>A0A183UY62</accession>
<evidence type="ECO:0000259" key="2">
    <source>
        <dbReference type="PROSITE" id="PS50213"/>
    </source>
</evidence>
<keyword evidence="1" id="KW-0732">Signal</keyword>
<feature type="domain" description="FAS1" evidence="2">
    <location>
        <begin position="275"/>
        <end position="406"/>
    </location>
</feature>
<gene>
    <name evidence="3" type="ORF">TCNE_LOCUS13432</name>
</gene>
<dbReference type="Pfam" id="PF02469">
    <property type="entry name" value="Fasciclin"/>
    <property type="match status" value="2"/>
</dbReference>
<dbReference type="PROSITE" id="PS50213">
    <property type="entry name" value="FAS1"/>
    <property type="match status" value="2"/>
</dbReference>
<dbReference type="Gene3D" id="2.30.180.10">
    <property type="entry name" value="FAS1 domain"/>
    <property type="match status" value="2"/>
</dbReference>
<proteinExistence type="predicted"/>
<dbReference type="InterPro" id="IPR050904">
    <property type="entry name" value="Adhesion/Biosynth-related"/>
</dbReference>
<evidence type="ECO:0000313" key="5">
    <source>
        <dbReference type="WBParaSite" id="TCNE_0001343201-mRNA-1"/>
    </source>
</evidence>
<dbReference type="SMART" id="SM00554">
    <property type="entry name" value="FAS1"/>
    <property type="match status" value="2"/>
</dbReference>
<evidence type="ECO:0000313" key="3">
    <source>
        <dbReference type="EMBL" id="VDM44753.1"/>
    </source>
</evidence>
<dbReference type="Proteomes" id="UP000050794">
    <property type="component" value="Unassembled WGS sequence"/>
</dbReference>
<dbReference type="WBParaSite" id="TCNE_0001343201-mRNA-1">
    <property type="protein sequence ID" value="TCNE_0001343201-mRNA-1"/>
    <property type="gene ID" value="TCNE_0001343201"/>
</dbReference>
<keyword evidence="4" id="KW-1185">Reference proteome</keyword>
<protein>
    <submittedName>
        <fullName evidence="5">Periostin</fullName>
    </submittedName>
</protein>